<dbReference type="Proteomes" id="UP001596043">
    <property type="component" value="Unassembled WGS sequence"/>
</dbReference>
<dbReference type="PROSITE" id="PS51635">
    <property type="entry name" value="PNPLA"/>
    <property type="match status" value="1"/>
</dbReference>
<evidence type="ECO:0000256" key="1">
    <source>
        <dbReference type="ARBA" id="ARBA00022801"/>
    </source>
</evidence>
<evidence type="ECO:0000313" key="7">
    <source>
        <dbReference type="EMBL" id="MFC4633720.1"/>
    </source>
</evidence>
<dbReference type="SUPFAM" id="SSF52151">
    <property type="entry name" value="FabD/lysophospholipase-like"/>
    <property type="match status" value="1"/>
</dbReference>
<dbReference type="Pfam" id="PF19143">
    <property type="entry name" value="Omp85_2"/>
    <property type="match status" value="1"/>
</dbReference>
<dbReference type="InterPro" id="IPR050301">
    <property type="entry name" value="NTE"/>
</dbReference>
<dbReference type="EMBL" id="JBHSFV010000003">
    <property type="protein sequence ID" value="MFC4633720.1"/>
    <property type="molecule type" value="Genomic_DNA"/>
</dbReference>
<feature type="short sequence motif" description="GXGXXG" evidence="4">
    <location>
        <begin position="34"/>
        <end position="39"/>
    </location>
</feature>
<keyword evidence="3 4" id="KW-0443">Lipid metabolism</keyword>
<gene>
    <name evidence="7" type="ORF">ACFO3O_07365</name>
</gene>
<feature type="signal peptide" evidence="5">
    <location>
        <begin position="1"/>
        <end position="20"/>
    </location>
</feature>
<dbReference type="PANTHER" id="PTHR14226">
    <property type="entry name" value="NEUROPATHY TARGET ESTERASE/SWISS CHEESE D.MELANOGASTER"/>
    <property type="match status" value="1"/>
</dbReference>
<keyword evidence="8" id="KW-1185">Reference proteome</keyword>
<keyword evidence="1 4" id="KW-0378">Hydrolase</keyword>
<dbReference type="RefSeq" id="WP_379977942.1">
    <property type="nucleotide sequence ID" value="NZ_JBHSFV010000003.1"/>
</dbReference>
<dbReference type="Gene3D" id="2.40.160.50">
    <property type="entry name" value="membrane protein fhac: a member of the omp85/tpsb transporter family"/>
    <property type="match status" value="1"/>
</dbReference>
<dbReference type="PANTHER" id="PTHR14226:SF76">
    <property type="entry name" value="NTE FAMILY PROTEIN RSSA"/>
    <property type="match status" value="1"/>
</dbReference>
<feature type="domain" description="PNPLA" evidence="6">
    <location>
        <begin position="30"/>
        <end position="220"/>
    </location>
</feature>
<name>A0ABV9HVF9_9FLAO</name>
<dbReference type="Gene3D" id="3.40.1090.10">
    <property type="entry name" value="Cytosolic phospholipase A2 catalytic domain"/>
    <property type="match status" value="2"/>
</dbReference>
<dbReference type="InterPro" id="IPR016035">
    <property type="entry name" value="Acyl_Trfase/lysoPLipase"/>
</dbReference>
<feature type="active site" description="Nucleophile" evidence="4">
    <location>
        <position position="63"/>
    </location>
</feature>
<evidence type="ECO:0000259" key="6">
    <source>
        <dbReference type="PROSITE" id="PS51635"/>
    </source>
</evidence>
<dbReference type="CDD" id="cd07205">
    <property type="entry name" value="Pat_PNPLA6_PNPLA7_NTE1_like"/>
    <property type="match status" value="1"/>
</dbReference>
<feature type="short sequence motif" description="GXSXG" evidence="4">
    <location>
        <begin position="61"/>
        <end position="65"/>
    </location>
</feature>
<keyword evidence="2 4" id="KW-0442">Lipid degradation</keyword>
<accession>A0ABV9HVF9</accession>
<evidence type="ECO:0000256" key="4">
    <source>
        <dbReference type="PROSITE-ProRule" id="PRU01161"/>
    </source>
</evidence>
<keyword evidence="5" id="KW-0732">Signal</keyword>
<feature type="short sequence motif" description="DGA/G" evidence="4">
    <location>
        <begin position="207"/>
        <end position="209"/>
    </location>
</feature>
<comment type="caution">
    <text evidence="7">The sequence shown here is derived from an EMBL/GenBank/DDBJ whole genome shotgun (WGS) entry which is preliminary data.</text>
</comment>
<dbReference type="Pfam" id="PF01734">
    <property type="entry name" value="Patatin"/>
    <property type="match status" value="1"/>
</dbReference>
<organism evidence="7 8">
    <name type="scientific">Dokdonia ponticola</name>
    <dbReference type="NCBI Taxonomy" id="2041041"/>
    <lineage>
        <taxon>Bacteria</taxon>
        <taxon>Pseudomonadati</taxon>
        <taxon>Bacteroidota</taxon>
        <taxon>Flavobacteriia</taxon>
        <taxon>Flavobacteriales</taxon>
        <taxon>Flavobacteriaceae</taxon>
        <taxon>Dokdonia</taxon>
    </lineage>
</organism>
<protein>
    <submittedName>
        <fullName evidence="7">Patatin-like phospholipase family protein</fullName>
    </submittedName>
</protein>
<sequence length="741" mass="83199">MKLKVTFLLLFVVLSLSAQVASEQDIKVGVVLSGGGAKGLAHVGVLKVLEEAGVRVDYIAGTSMGAIVGGLYASGYSAKQLDSLFRIIDFSMVIQDDLPRKAKTFYEKEASEKFAISLPFDNFKLSLPQSISKGQNTYNLLIRLLEHVSDTEDFTQLPIPFFCVATDIEKAEQVILDTGFLPEAISASGALPTLFKPVTLGDRILIDGGVVNNYPIDELRAKGVDIIIGVDVQDDLRKRDQLTTAPEIFLQINNYRTIKEMEGKRDSTDVYIRPDVAGFTVVDFDEKNTIIDRGETEARKQLDALKEIALRQGALSRKRILPKLKDSIAIDAIILRGNKEYTRSYILGKLQLDPPVTIDYEQFSNGINNLSATENFDRIGYRLKKIPEGTLLQFDIQESKSKQSIGLGIHYDDLYRSAALINYTRKRVLFDNDIATFDFIVGDNIRYAFNYYIDKGYYWSLGLRSTYNTFEKGVNARLIETVGAVDLTGINRVTLEYQDITNQIYLQTLFVKQFSLDLGVQHKFLDVETETINAGDNITGFVFEKSHFFGAYGQLKFDSLDNKYFPTSGFYFDGDFDLTLFSSDFNENFTEFSIANAYFLYAKSISDKFTLLTGISGGFKLGGEDVRSLDFFLGGYGNKKINNLVPFYGYDFISIAGDGYVKADFSLDYEFVKKNHFNVAVNIANAGYNLFPSEEWLTSPDYTGYALGYGMDTFLGPLELKYTYSPEVKTGEWFIALGFRF</sequence>
<evidence type="ECO:0000256" key="2">
    <source>
        <dbReference type="ARBA" id="ARBA00022963"/>
    </source>
</evidence>
<proteinExistence type="predicted"/>
<dbReference type="InterPro" id="IPR002641">
    <property type="entry name" value="PNPLA_dom"/>
</dbReference>
<evidence type="ECO:0000256" key="3">
    <source>
        <dbReference type="ARBA" id="ARBA00023098"/>
    </source>
</evidence>
<evidence type="ECO:0000313" key="8">
    <source>
        <dbReference type="Proteomes" id="UP001596043"/>
    </source>
</evidence>
<feature type="chain" id="PRO_5045613598" evidence="5">
    <location>
        <begin position="21"/>
        <end position="741"/>
    </location>
</feature>
<evidence type="ECO:0000256" key="5">
    <source>
        <dbReference type="SAM" id="SignalP"/>
    </source>
</evidence>
<feature type="active site" description="Proton acceptor" evidence="4">
    <location>
        <position position="207"/>
    </location>
</feature>
<dbReference type="InterPro" id="IPR043864">
    <property type="entry name" value="Omp85-like_dom"/>
</dbReference>
<reference evidence="8" key="1">
    <citation type="journal article" date="2019" name="Int. J. Syst. Evol. Microbiol.">
        <title>The Global Catalogue of Microorganisms (GCM) 10K type strain sequencing project: providing services to taxonomists for standard genome sequencing and annotation.</title>
        <authorList>
            <consortium name="The Broad Institute Genomics Platform"/>
            <consortium name="The Broad Institute Genome Sequencing Center for Infectious Disease"/>
            <person name="Wu L."/>
            <person name="Ma J."/>
        </authorList>
    </citation>
    <scope>NUCLEOTIDE SEQUENCE [LARGE SCALE GENOMIC DNA]</scope>
    <source>
        <strain evidence="8">YJ-61-S</strain>
    </source>
</reference>